<evidence type="ECO:0000256" key="3">
    <source>
        <dbReference type="ARBA" id="ARBA00022801"/>
    </source>
</evidence>
<dbReference type="GO" id="GO:0004252">
    <property type="term" value="F:serine-type endopeptidase activity"/>
    <property type="evidence" value="ECO:0007669"/>
    <property type="project" value="InterPro"/>
</dbReference>
<accession>A0A5A7MTQ8</accession>
<evidence type="ECO:0000256" key="2">
    <source>
        <dbReference type="ARBA" id="ARBA00022670"/>
    </source>
</evidence>
<dbReference type="Pfam" id="PF00326">
    <property type="entry name" value="Peptidase_S9"/>
    <property type="match status" value="1"/>
</dbReference>
<keyword evidence="8" id="KW-1185">Reference proteome</keyword>
<dbReference type="InterPro" id="IPR051543">
    <property type="entry name" value="Serine_Peptidase_S9A"/>
</dbReference>
<dbReference type="Gene3D" id="2.130.10.120">
    <property type="entry name" value="Prolyl oligopeptidase, N-terminal domain"/>
    <property type="match status" value="1"/>
</dbReference>
<sequence length="713" mass="80536">MLPYASRQLQEISSMTKTILSQKADHLPTPPHAPQHPTLVTHHDIAVTDEYAWLRDSGYPKVETPEILDYLKAENTYYEAAMAPVADLTDTIFKELKGRVAEEDESVPSRDGDWLYQWRYAAGTQYRRWYRKSAKDDAADWHLILDEPALAEGHEYFRLGGLSISPDGRLLAYSTDTDGSERFTLKIRDLETGNVLPDHIEQTIGSPVWSADNARLLYRIVNDNWRPYRVMAHHLGDDPAQDLLIYEEKDGGFFVHLDKTQSRKWIVISSGSHETGEVHILPADAIETPLRLIARREAGHEYDVDHAGDRFFIRSNKNAPNFRILSAPENDPSPENWREILPKSDRDYYQAVTAFTSFLVVKQRRDGLDQIRILSHDGTRDHFITFPESTYRAELGGNAEPNPTQLRISYDSMITPATVFDYDLASDALITRKVQEIPAGYDKADYATERLMAPSRDGQHIPLSIVYKKGFKDTAPGPVHLYGYGAYGMGMPPSFSTTRLSLLDRGFAFAIAHIRGGDELGRPWYEGGKKFARHNTFNDFIDAADYLVEKGYAKPGGISASGGSAGGKLMGAIANQRPDLWRAIIAHVPFVDVLHTMLDDSLPLTPIEWPEWGNPKADAEVFRYIASYSPYENVRAQDYPPMMVTCGLNDPRVTYWEPAKWVARLRARKTDDNLILFKTNMDAGHGGKSGRFDALYEVAEEYSFILMAFGMVK</sequence>
<dbReference type="Gene3D" id="3.40.50.1820">
    <property type="entry name" value="alpha/beta hydrolase"/>
    <property type="match status" value="1"/>
</dbReference>
<dbReference type="SUPFAM" id="SSF50993">
    <property type="entry name" value="Peptidase/esterase 'gauge' domain"/>
    <property type="match status" value="1"/>
</dbReference>
<evidence type="ECO:0000313" key="8">
    <source>
        <dbReference type="Proteomes" id="UP000325187"/>
    </source>
</evidence>
<dbReference type="Pfam" id="PF02897">
    <property type="entry name" value="Peptidase_S9_N"/>
    <property type="match status" value="1"/>
</dbReference>
<gene>
    <name evidence="7" type="primary">ptrB</name>
    <name evidence="7" type="ORF">JCM17845_00060</name>
</gene>
<dbReference type="Proteomes" id="UP000325187">
    <property type="component" value="Unassembled WGS sequence"/>
</dbReference>
<dbReference type="PANTHER" id="PTHR11757:SF19">
    <property type="entry name" value="PROLYL ENDOPEPTIDASE-LIKE"/>
    <property type="match status" value="1"/>
</dbReference>
<organism evidence="7 8">
    <name type="scientific">Iodidimonas gelatinilytica</name>
    <dbReference type="NCBI Taxonomy" id="1236966"/>
    <lineage>
        <taxon>Bacteria</taxon>
        <taxon>Pseudomonadati</taxon>
        <taxon>Pseudomonadota</taxon>
        <taxon>Alphaproteobacteria</taxon>
        <taxon>Iodidimonadales</taxon>
        <taxon>Iodidimonadaceae</taxon>
        <taxon>Iodidimonas</taxon>
    </lineage>
</organism>
<dbReference type="SUPFAM" id="SSF53474">
    <property type="entry name" value="alpha/beta-Hydrolases"/>
    <property type="match status" value="1"/>
</dbReference>
<feature type="domain" description="Peptidase S9A N-terminal" evidence="6">
    <location>
        <begin position="31"/>
        <end position="429"/>
    </location>
</feature>
<evidence type="ECO:0000259" key="5">
    <source>
        <dbReference type="Pfam" id="PF00326"/>
    </source>
</evidence>
<dbReference type="AlphaFoldDB" id="A0A5A7MTQ8"/>
<proteinExistence type="inferred from homology"/>
<keyword evidence="4" id="KW-0720">Serine protease</keyword>
<protein>
    <submittedName>
        <fullName evidence="7">Peptidase S9</fullName>
    </submittedName>
</protein>
<dbReference type="InterPro" id="IPR002470">
    <property type="entry name" value="Peptidase_S9A"/>
</dbReference>
<feature type="domain" description="Peptidase S9 prolyl oligopeptidase catalytic" evidence="5">
    <location>
        <begin position="493"/>
        <end position="710"/>
    </location>
</feature>
<dbReference type="GO" id="GO:0006508">
    <property type="term" value="P:proteolysis"/>
    <property type="evidence" value="ECO:0007669"/>
    <property type="project" value="UniProtKB-KW"/>
</dbReference>
<dbReference type="PRINTS" id="PR00862">
    <property type="entry name" value="PROLIGOPTASE"/>
</dbReference>
<dbReference type="InterPro" id="IPR001375">
    <property type="entry name" value="Peptidase_S9_cat"/>
</dbReference>
<evidence type="ECO:0000313" key="7">
    <source>
        <dbReference type="EMBL" id="GEQ99382.1"/>
    </source>
</evidence>
<dbReference type="InterPro" id="IPR029058">
    <property type="entry name" value="AB_hydrolase_fold"/>
</dbReference>
<dbReference type="PANTHER" id="PTHR11757">
    <property type="entry name" value="PROTEASE FAMILY S9A OLIGOPEPTIDASE"/>
    <property type="match status" value="1"/>
</dbReference>
<reference evidence="7 8" key="1">
    <citation type="submission" date="2019-09" db="EMBL/GenBank/DDBJ databases">
        <title>NBRP : Genome information of microbial organism related human and environment.</title>
        <authorList>
            <person name="Hattori M."/>
            <person name="Oshima K."/>
            <person name="Inaba H."/>
            <person name="Suda W."/>
            <person name="Sakamoto M."/>
            <person name="Iino T."/>
            <person name="Kitahara M."/>
            <person name="Oshida Y."/>
            <person name="Iida T."/>
            <person name="Kudo T."/>
            <person name="Itoh T."/>
            <person name="Ohkuma M."/>
        </authorList>
    </citation>
    <scope>NUCLEOTIDE SEQUENCE [LARGE SCALE GENOMIC DNA]</scope>
    <source>
        <strain evidence="7 8">Mie-1</strain>
    </source>
</reference>
<evidence type="ECO:0000256" key="4">
    <source>
        <dbReference type="ARBA" id="ARBA00022825"/>
    </source>
</evidence>
<evidence type="ECO:0000259" key="6">
    <source>
        <dbReference type="Pfam" id="PF02897"/>
    </source>
</evidence>
<comment type="caution">
    <text evidence="7">The sequence shown here is derived from an EMBL/GenBank/DDBJ whole genome shotgun (WGS) entry which is preliminary data.</text>
</comment>
<name>A0A5A7MTQ8_9PROT</name>
<dbReference type="InterPro" id="IPR023302">
    <property type="entry name" value="Pept_S9A_N"/>
</dbReference>
<comment type="similarity">
    <text evidence="1">Belongs to the peptidase S9A family.</text>
</comment>
<evidence type="ECO:0000256" key="1">
    <source>
        <dbReference type="ARBA" id="ARBA00005228"/>
    </source>
</evidence>
<keyword evidence="3" id="KW-0378">Hydrolase</keyword>
<dbReference type="EMBL" id="BKCM01000001">
    <property type="protein sequence ID" value="GEQ99382.1"/>
    <property type="molecule type" value="Genomic_DNA"/>
</dbReference>
<keyword evidence="2" id="KW-0645">Protease</keyword>